<dbReference type="Proteomes" id="UP001059209">
    <property type="component" value="Chromosome"/>
</dbReference>
<accession>A0ABY5Y9R0</accession>
<gene>
    <name evidence="1" type="ORF">NYZ99_05080</name>
</gene>
<proteinExistence type="predicted"/>
<sequence length="142" mass="17086">MDKIKKIDFKISYKGNLLPIEEFYYYEDERIFTVCPDLENEKMANAYEYLFTEQDSAMVSDLKYSYGHIRDTLGNKLDERKWEYIHQYREFFVQEATLGHQLISENEEMAKNMPLDSPKQPVLRDYLEGNYWMNTPLPDIQN</sequence>
<dbReference type="RefSeq" id="WP_260574161.1">
    <property type="nucleotide sequence ID" value="NZ_CP104205.1"/>
</dbReference>
<reference evidence="1" key="1">
    <citation type="submission" date="2022-09" db="EMBL/GenBank/DDBJ databases">
        <title>Maribacter litopenaei sp. nov., isolated from the intestinal tract of the Pacific White Shrimp, Litopenaeus vannamei.</title>
        <authorList>
            <person name="Kim S.Y."/>
            <person name="Hwang C.Y."/>
        </authorList>
    </citation>
    <scope>NUCLEOTIDE SEQUENCE</scope>
    <source>
        <strain evidence="1">HL-LV01</strain>
    </source>
</reference>
<organism evidence="1 2">
    <name type="scientific">Maribacter litopenaei</name>
    <dbReference type="NCBI Taxonomy" id="2976127"/>
    <lineage>
        <taxon>Bacteria</taxon>
        <taxon>Pseudomonadati</taxon>
        <taxon>Bacteroidota</taxon>
        <taxon>Flavobacteriia</taxon>
        <taxon>Flavobacteriales</taxon>
        <taxon>Flavobacteriaceae</taxon>
        <taxon>Maribacter</taxon>
    </lineage>
</organism>
<evidence type="ECO:0000313" key="2">
    <source>
        <dbReference type="Proteomes" id="UP001059209"/>
    </source>
</evidence>
<protein>
    <submittedName>
        <fullName evidence="1">Uncharacterized protein</fullName>
    </submittedName>
</protein>
<dbReference type="EMBL" id="CP104205">
    <property type="protein sequence ID" value="UWX55795.1"/>
    <property type="molecule type" value="Genomic_DNA"/>
</dbReference>
<name>A0ABY5Y9R0_9FLAO</name>
<evidence type="ECO:0000313" key="1">
    <source>
        <dbReference type="EMBL" id="UWX55795.1"/>
    </source>
</evidence>
<keyword evidence="2" id="KW-1185">Reference proteome</keyword>